<dbReference type="EMBL" id="SNXZ01000002">
    <property type="protein sequence ID" value="TDQ00885.1"/>
    <property type="molecule type" value="Genomic_DNA"/>
</dbReference>
<evidence type="ECO:0000313" key="1">
    <source>
        <dbReference type="EMBL" id="TDQ00885.1"/>
    </source>
</evidence>
<evidence type="ECO:0000313" key="2">
    <source>
        <dbReference type="Proteomes" id="UP000295444"/>
    </source>
</evidence>
<accession>A0A4R6SGM0</accession>
<dbReference type="AlphaFoldDB" id="A0A4R6SGM0"/>
<dbReference type="Proteomes" id="UP000295444">
    <property type="component" value="Unassembled WGS sequence"/>
</dbReference>
<proteinExistence type="predicted"/>
<reference evidence="1 2" key="1">
    <citation type="submission" date="2019-03" db="EMBL/GenBank/DDBJ databases">
        <title>Genomic Encyclopedia of Type Strains, Phase IV (KMG-IV): sequencing the most valuable type-strain genomes for metagenomic binning, comparative biology and taxonomic classification.</title>
        <authorList>
            <person name="Goeker M."/>
        </authorList>
    </citation>
    <scope>NUCLEOTIDE SEQUENCE [LARGE SCALE GENOMIC DNA]</scope>
    <source>
        <strain evidence="1 2">DSM 45361</strain>
    </source>
</reference>
<protein>
    <submittedName>
        <fullName evidence="1">Uncharacterized protein</fullName>
    </submittedName>
</protein>
<organism evidence="1 2">
    <name type="scientific">Labedaea rhizosphaerae</name>
    <dbReference type="NCBI Taxonomy" id="598644"/>
    <lineage>
        <taxon>Bacteria</taxon>
        <taxon>Bacillati</taxon>
        <taxon>Actinomycetota</taxon>
        <taxon>Actinomycetes</taxon>
        <taxon>Pseudonocardiales</taxon>
        <taxon>Pseudonocardiaceae</taxon>
        <taxon>Labedaea</taxon>
    </lineage>
</organism>
<comment type="caution">
    <text evidence="1">The sequence shown here is derived from an EMBL/GenBank/DDBJ whole genome shotgun (WGS) entry which is preliminary data.</text>
</comment>
<gene>
    <name evidence="1" type="ORF">EV186_102751</name>
</gene>
<keyword evidence="2" id="KW-1185">Reference proteome</keyword>
<sequence>MATVCALIDEIDHGSDESVAATVDRLTAPEHAALLRAVVDELLQLSAAAVHAIAGEPGPDATYMLDLCDAEGVPTDIDRVDPPQRAVIRALLARLAGHEDDVAAQLDMALATADRKDAADVLSTALVWAMDTLSRNDSW</sequence>
<name>A0A4R6SGM0_LABRH</name>